<keyword evidence="4" id="KW-0808">Transferase</keyword>
<dbReference type="GO" id="GO:0006526">
    <property type="term" value="P:L-arginine biosynthetic process"/>
    <property type="evidence" value="ECO:0007669"/>
    <property type="project" value="UniProtKB-ARBA"/>
</dbReference>
<dbReference type="GO" id="GO:0008483">
    <property type="term" value="F:transaminase activity"/>
    <property type="evidence" value="ECO:0007669"/>
    <property type="project" value="UniProtKB-KW"/>
</dbReference>
<dbReference type="Proteomes" id="UP000185612">
    <property type="component" value="Unassembled WGS sequence"/>
</dbReference>
<proteinExistence type="inferred from homology"/>
<dbReference type="NCBIfam" id="NF002874">
    <property type="entry name" value="PRK03244.1"/>
    <property type="match status" value="1"/>
</dbReference>
<reference evidence="9" key="1">
    <citation type="submission" date="2016-12" db="EMBL/GenBank/DDBJ databases">
        <authorList>
            <person name="Meng X."/>
        </authorList>
    </citation>
    <scope>NUCLEOTIDE SEQUENCE [LARGE SCALE GENOMIC DNA]</scope>
    <source>
        <strain evidence="9">DSM 20732</strain>
    </source>
</reference>
<dbReference type="PANTHER" id="PTHR11986:SF79">
    <property type="entry name" value="ACETYLORNITHINE AMINOTRANSFERASE, MITOCHONDRIAL"/>
    <property type="match status" value="1"/>
</dbReference>
<keyword evidence="9" id="KW-1185">Reference proteome</keyword>
<evidence type="ECO:0000313" key="8">
    <source>
        <dbReference type="EMBL" id="OKL52207.1"/>
    </source>
</evidence>
<keyword evidence="3" id="KW-0028">Amino-acid biosynthesis</keyword>
<dbReference type="NCBIfam" id="TIGR00707">
    <property type="entry name" value="argD"/>
    <property type="match status" value="1"/>
</dbReference>
<comment type="caution">
    <text evidence="8">The sequence shown here is derived from an EMBL/GenBank/DDBJ whole genome shotgun (WGS) entry which is preliminary data.</text>
</comment>
<dbReference type="OrthoDB" id="9801052at2"/>
<dbReference type="InterPro" id="IPR005814">
    <property type="entry name" value="Aminotrans_3"/>
</dbReference>
<dbReference type="GO" id="GO:0042802">
    <property type="term" value="F:identical protein binding"/>
    <property type="evidence" value="ECO:0007669"/>
    <property type="project" value="TreeGrafter"/>
</dbReference>
<name>A0A1Q5PXC3_9ACTO</name>
<dbReference type="EMBL" id="MQVS01000003">
    <property type="protein sequence ID" value="OKL52207.1"/>
    <property type="molecule type" value="Genomic_DNA"/>
</dbReference>
<dbReference type="InterPro" id="IPR015421">
    <property type="entry name" value="PyrdxlP-dep_Trfase_major"/>
</dbReference>
<accession>A0A1Q5PXC3</accession>
<dbReference type="CDD" id="cd00610">
    <property type="entry name" value="OAT_like"/>
    <property type="match status" value="1"/>
</dbReference>
<dbReference type="FunCoup" id="A0A1Q5PXC3">
    <property type="interactions" value="335"/>
</dbReference>
<evidence type="ECO:0000256" key="7">
    <source>
        <dbReference type="RuleBase" id="RU003560"/>
    </source>
</evidence>
<evidence type="ECO:0000256" key="3">
    <source>
        <dbReference type="ARBA" id="ARBA00022605"/>
    </source>
</evidence>
<dbReference type="InterPro" id="IPR004636">
    <property type="entry name" value="AcOrn/SuccOrn_fam"/>
</dbReference>
<dbReference type="InterPro" id="IPR050103">
    <property type="entry name" value="Class-III_PLP-dep_AT"/>
</dbReference>
<dbReference type="STRING" id="52770.BSZ40_04725"/>
<dbReference type="InterPro" id="IPR049704">
    <property type="entry name" value="Aminotrans_3_PPA_site"/>
</dbReference>
<keyword evidence="2" id="KW-0032">Aminotransferase</keyword>
<evidence type="ECO:0000313" key="9">
    <source>
        <dbReference type="Proteomes" id="UP000185612"/>
    </source>
</evidence>
<dbReference type="PANTHER" id="PTHR11986">
    <property type="entry name" value="AMINOTRANSFERASE CLASS III"/>
    <property type="match status" value="1"/>
</dbReference>
<dbReference type="GO" id="GO:0030170">
    <property type="term" value="F:pyridoxal phosphate binding"/>
    <property type="evidence" value="ECO:0007669"/>
    <property type="project" value="InterPro"/>
</dbReference>
<evidence type="ECO:0000256" key="6">
    <source>
        <dbReference type="ARBA" id="ARBA00029440"/>
    </source>
</evidence>
<dbReference type="InterPro" id="IPR015422">
    <property type="entry name" value="PyrdxlP-dep_Trfase_small"/>
</dbReference>
<dbReference type="Pfam" id="PF00202">
    <property type="entry name" value="Aminotran_3"/>
    <property type="match status" value="1"/>
</dbReference>
<comment type="pathway">
    <text evidence="6">Amino-acid biosynthesis.</text>
</comment>
<evidence type="ECO:0000256" key="5">
    <source>
        <dbReference type="ARBA" id="ARBA00022898"/>
    </source>
</evidence>
<organism evidence="8 9">
    <name type="scientific">Buchananella hordeovulneris</name>
    <dbReference type="NCBI Taxonomy" id="52770"/>
    <lineage>
        <taxon>Bacteria</taxon>
        <taxon>Bacillati</taxon>
        <taxon>Actinomycetota</taxon>
        <taxon>Actinomycetes</taxon>
        <taxon>Actinomycetales</taxon>
        <taxon>Actinomycetaceae</taxon>
        <taxon>Buchananella</taxon>
    </lineage>
</organism>
<dbReference type="InterPro" id="IPR015424">
    <property type="entry name" value="PyrdxlP-dep_Trfase"/>
</dbReference>
<protein>
    <submittedName>
        <fullName evidence="8">Acetylornithine transaminase</fullName>
    </submittedName>
</protein>
<dbReference type="Gene3D" id="3.40.640.10">
    <property type="entry name" value="Type I PLP-dependent aspartate aminotransferase-like (Major domain)"/>
    <property type="match status" value="1"/>
</dbReference>
<dbReference type="PROSITE" id="PS00600">
    <property type="entry name" value="AA_TRANSFER_CLASS_3"/>
    <property type="match status" value="1"/>
</dbReference>
<dbReference type="Gene3D" id="3.90.1150.10">
    <property type="entry name" value="Aspartate Aminotransferase, domain 1"/>
    <property type="match status" value="1"/>
</dbReference>
<dbReference type="RefSeq" id="WP_073823769.1">
    <property type="nucleotide sequence ID" value="NZ_MQVS01000003.1"/>
</dbReference>
<gene>
    <name evidence="8" type="primary">argD</name>
    <name evidence="8" type="ORF">BSZ40_04725</name>
</gene>
<dbReference type="FunFam" id="3.40.640.10:FF:000004">
    <property type="entry name" value="Acetylornithine aminotransferase"/>
    <property type="match status" value="1"/>
</dbReference>
<dbReference type="InParanoid" id="A0A1Q5PXC3"/>
<dbReference type="PIRSF" id="PIRSF000521">
    <property type="entry name" value="Transaminase_4ab_Lys_Orn"/>
    <property type="match status" value="1"/>
</dbReference>
<comment type="cofactor">
    <cofactor evidence="1">
        <name>pyridoxal 5'-phosphate</name>
        <dbReference type="ChEBI" id="CHEBI:597326"/>
    </cofactor>
</comment>
<comment type="similarity">
    <text evidence="7">Belongs to the class-III pyridoxal-phosphate-dependent aminotransferase family.</text>
</comment>
<dbReference type="SUPFAM" id="SSF53383">
    <property type="entry name" value="PLP-dependent transferases"/>
    <property type="match status" value="1"/>
</dbReference>
<evidence type="ECO:0000256" key="4">
    <source>
        <dbReference type="ARBA" id="ARBA00022679"/>
    </source>
</evidence>
<evidence type="ECO:0000256" key="2">
    <source>
        <dbReference type="ARBA" id="ARBA00022576"/>
    </source>
</evidence>
<evidence type="ECO:0000256" key="1">
    <source>
        <dbReference type="ARBA" id="ARBA00001933"/>
    </source>
</evidence>
<dbReference type="NCBIfam" id="NF002325">
    <property type="entry name" value="PRK01278.1"/>
    <property type="match status" value="1"/>
</dbReference>
<dbReference type="AlphaFoldDB" id="A0A1Q5PXC3"/>
<sequence length="392" mass="40963">MSNLVERHATHIMNTFGPPRLGITGGQGCYLLGEDGRRYLDLLGGIAVSALGHGHPALAAAITRQAADVVHVSNFFATRPQVELAQRLTALAPFAPAQVFFANSGTEAIEGALKLALLHGGQHRPRLLALENAFHGRSTGALALTHKAAYREPFAPFMRPVTFLPAGDVSALERELAQGDVAALFVEPIQGEAGVRALEHRYLRAARELTSAADALLVVDEIQTGVGRTGRFFAHSAAEISPDVITLAKGLGGGVPIGAILATAAVASLLGPGSHGTTFGGNPLACAAALAVLDVIAEEHLLERVQELAGRWARELAQLPGVTEVRAHGLLLALELDRTAGPVAAALQEAGFLVNPVTPTALRLAPPLTLSDAEADSFTHALHTVLTREENP</sequence>
<keyword evidence="5 7" id="KW-0663">Pyridoxal phosphate</keyword>